<dbReference type="Pfam" id="PF25589">
    <property type="entry name" value="DUF7935"/>
    <property type="match status" value="1"/>
</dbReference>
<gene>
    <name evidence="2" type="ORF">SAMN05444380_112104</name>
</gene>
<name>A0A1I2B5T4_9BACT</name>
<keyword evidence="3" id="KW-1185">Reference proteome</keyword>
<dbReference type="Proteomes" id="UP000181976">
    <property type="component" value="Unassembled WGS sequence"/>
</dbReference>
<dbReference type="EMBL" id="FONA01000012">
    <property type="protein sequence ID" value="SFE51531.1"/>
    <property type="molecule type" value="Genomic_DNA"/>
</dbReference>
<accession>A0A1I2B5T4</accession>
<dbReference type="AlphaFoldDB" id="A0A1I2B5T4"/>
<dbReference type="InParanoid" id="A0A1I2B5T4"/>
<feature type="transmembrane region" description="Helical" evidence="1">
    <location>
        <begin position="6"/>
        <end position="28"/>
    </location>
</feature>
<evidence type="ECO:0000256" key="1">
    <source>
        <dbReference type="SAM" id="Phobius"/>
    </source>
</evidence>
<dbReference type="STRING" id="385682.SAMN05444380_112104"/>
<keyword evidence="1" id="KW-0812">Transmembrane</keyword>
<dbReference type="OrthoDB" id="1493032at2"/>
<evidence type="ECO:0000313" key="2">
    <source>
        <dbReference type="EMBL" id="SFE51531.1"/>
    </source>
</evidence>
<organism evidence="2 3">
    <name type="scientific">Thermophagus xiamenensis</name>
    <dbReference type="NCBI Taxonomy" id="385682"/>
    <lineage>
        <taxon>Bacteria</taxon>
        <taxon>Pseudomonadati</taxon>
        <taxon>Bacteroidota</taxon>
        <taxon>Bacteroidia</taxon>
        <taxon>Marinilabiliales</taxon>
        <taxon>Marinilabiliaceae</taxon>
        <taxon>Thermophagus</taxon>
    </lineage>
</organism>
<reference evidence="2 3" key="1">
    <citation type="submission" date="2016-10" db="EMBL/GenBank/DDBJ databases">
        <authorList>
            <person name="de Groot N.N."/>
        </authorList>
    </citation>
    <scope>NUCLEOTIDE SEQUENCE [LARGE SCALE GENOMIC DNA]</scope>
    <source>
        <strain evidence="2 3">DSM 19012</strain>
    </source>
</reference>
<dbReference type="eggNOG" id="ENOG502ZBUH">
    <property type="taxonomic scope" value="Bacteria"/>
</dbReference>
<keyword evidence="1" id="KW-1133">Transmembrane helix</keyword>
<dbReference type="RefSeq" id="WP_010526871.1">
    <property type="nucleotide sequence ID" value="NZ_AFSL01000022.1"/>
</dbReference>
<keyword evidence="1" id="KW-0472">Membrane</keyword>
<dbReference type="InterPro" id="IPR057695">
    <property type="entry name" value="DUF7935"/>
</dbReference>
<sequence>METTQIVWILSPTLVIAIFTLVLVKWFLDQESRRRKQEFLMRSGETVLKHRLQAFERLALYLQRISPETLVLREQRKEMNAFQLQNHLLKTLRSEFNHNMAMQIYMPADTWELIKKAREEVARLINTTAAQVPPTVPSFELGRRIIENSGESANHAVKQALESLQKNVEELGLH</sequence>
<protein>
    <submittedName>
        <fullName evidence="2">Uncharacterized protein</fullName>
    </submittedName>
</protein>
<evidence type="ECO:0000313" key="3">
    <source>
        <dbReference type="Proteomes" id="UP000181976"/>
    </source>
</evidence>
<proteinExistence type="predicted"/>